<sequence>MRRFCIAVVAFVTILGTNGAAASMNSDFPNNQVLGPPASDTVQWGRALRGDTNQNAKKRLLRVADTHTEDANSTHNTPSTRTNASPPSVPESDDEERAVKLPTSLTKDFKSKKILTVITNLFTSNKKKMTPAKLRVKMLEKLQPEIASKLIFLKAPKRFLPPEVPKRLPSRLPAKIKAQVFNIPGVEDLTIRQQMEVWFFYRLPPTYAFKKLGLVGKGWGDVLHKQPNYKYYKAYFDAWYKDQQHLIF</sequence>
<evidence type="ECO:0000256" key="3">
    <source>
        <dbReference type="ARBA" id="ARBA00022525"/>
    </source>
</evidence>
<evidence type="ECO:0000256" key="1">
    <source>
        <dbReference type="ARBA" id="ARBA00004613"/>
    </source>
</evidence>
<feature type="chain" id="PRO_5040718728" description="RxLR effector protein" evidence="5">
    <location>
        <begin position="23"/>
        <end position="248"/>
    </location>
</feature>
<reference evidence="7" key="1">
    <citation type="submission" date="2023-04" db="EMBL/GenBank/DDBJ databases">
        <title>Phytophthora lilii NBRC 32176.</title>
        <authorList>
            <person name="Ichikawa N."/>
            <person name="Sato H."/>
            <person name="Tonouchi N."/>
        </authorList>
    </citation>
    <scope>NUCLEOTIDE SEQUENCE</scope>
    <source>
        <strain evidence="7">NBRC 32176</strain>
    </source>
</reference>
<dbReference type="Pfam" id="PF16810">
    <property type="entry name" value="RXLR"/>
    <property type="match status" value="1"/>
</dbReference>
<evidence type="ECO:0000256" key="6">
    <source>
        <dbReference type="SAM" id="MobiDB-lite"/>
    </source>
</evidence>
<dbReference type="Proteomes" id="UP001165083">
    <property type="component" value="Unassembled WGS sequence"/>
</dbReference>
<keyword evidence="4 5" id="KW-0732">Signal</keyword>
<name>A0A9W6TEH2_9STRA</name>
<dbReference type="InterPro" id="IPR031825">
    <property type="entry name" value="RXLR"/>
</dbReference>
<evidence type="ECO:0000256" key="4">
    <source>
        <dbReference type="ARBA" id="ARBA00022729"/>
    </source>
</evidence>
<comment type="caution">
    <text evidence="7">The sequence shown here is derived from an EMBL/GenBank/DDBJ whole genome shotgun (WGS) entry which is preliminary data.</text>
</comment>
<evidence type="ECO:0000313" key="8">
    <source>
        <dbReference type="Proteomes" id="UP001165083"/>
    </source>
</evidence>
<comment type="domain">
    <text evidence="5">The RxLR-dEER motif acts to carry the protein into the host cell cytoplasm through binding to cell surface phosphatidylinositol-3-phosphate.</text>
</comment>
<dbReference type="AlphaFoldDB" id="A0A9W6TEH2"/>
<evidence type="ECO:0000256" key="2">
    <source>
        <dbReference type="ARBA" id="ARBA00010400"/>
    </source>
</evidence>
<gene>
    <name evidence="7" type="ORF">Plil01_000180400</name>
</gene>
<comment type="function">
    <text evidence="5">Effector that suppresses plant defense responses during pathogen infection.</text>
</comment>
<feature type="signal peptide" evidence="5">
    <location>
        <begin position="1"/>
        <end position="22"/>
    </location>
</feature>
<feature type="region of interest" description="Disordered" evidence="6">
    <location>
        <begin position="66"/>
        <end position="98"/>
    </location>
</feature>
<accession>A0A9W6TEH2</accession>
<proteinExistence type="inferred from homology"/>
<evidence type="ECO:0000256" key="5">
    <source>
        <dbReference type="RuleBase" id="RU367124"/>
    </source>
</evidence>
<dbReference type="OrthoDB" id="107112at2759"/>
<keyword evidence="3 5" id="KW-0964">Secreted</keyword>
<comment type="subcellular location">
    <subcellularLocation>
        <location evidence="1 5">Secreted</location>
    </subcellularLocation>
</comment>
<feature type="compositionally biased region" description="Polar residues" evidence="6">
    <location>
        <begin position="73"/>
        <end position="86"/>
    </location>
</feature>
<organism evidence="7 8">
    <name type="scientific">Phytophthora lilii</name>
    <dbReference type="NCBI Taxonomy" id="2077276"/>
    <lineage>
        <taxon>Eukaryota</taxon>
        <taxon>Sar</taxon>
        <taxon>Stramenopiles</taxon>
        <taxon>Oomycota</taxon>
        <taxon>Peronosporomycetes</taxon>
        <taxon>Peronosporales</taxon>
        <taxon>Peronosporaceae</taxon>
        <taxon>Phytophthora</taxon>
    </lineage>
</organism>
<dbReference type="EMBL" id="BSXW01000063">
    <property type="protein sequence ID" value="GMF11061.1"/>
    <property type="molecule type" value="Genomic_DNA"/>
</dbReference>
<comment type="similarity">
    <text evidence="2 5">Belongs to the RxLR effector family.</text>
</comment>
<keyword evidence="8" id="KW-1185">Reference proteome</keyword>
<evidence type="ECO:0000313" key="7">
    <source>
        <dbReference type="EMBL" id="GMF11061.1"/>
    </source>
</evidence>
<protein>
    <recommendedName>
        <fullName evidence="5">RxLR effector protein</fullName>
    </recommendedName>
</protein>